<dbReference type="Pfam" id="PF14666">
    <property type="entry name" value="RICTOR_M"/>
    <property type="match status" value="1"/>
</dbReference>
<feature type="non-terminal residue" evidence="5">
    <location>
        <position position="1155"/>
    </location>
</feature>
<dbReference type="InterPro" id="IPR016024">
    <property type="entry name" value="ARM-type_fold"/>
</dbReference>
<evidence type="ECO:0000313" key="6">
    <source>
        <dbReference type="Proteomes" id="UP000268321"/>
    </source>
</evidence>
<dbReference type="OrthoDB" id="271111at2759"/>
<dbReference type="SMART" id="SM01307">
    <property type="entry name" value="RICTOR_M"/>
    <property type="match status" value="1"/>
</dbReference>
<dbReference type="PANTHER" id="PTHR13298:SF11">
    <property type="entry name" value="RAPAMYCIN-INSENSITIVE COMPANION OF MTOR"/>
    <property type="match status" value="1"/>
</dbReference>
<dbReference type="InterPro" id="IPR029451">
    <property type="entry name" value="RICTOR_M"/>
</dbReference>
<proteinExistence type="inferred from homology"/>
<feature type="domain" description="Rapamycin-insensitive companion of mTOR" evidence="4">
    <location>
        <begin position="933"/>
        <end position="1013"/>
    </location>
</feature>
<dbReference type="SUPFAM" id="SSF48371">
    <property type="entry name" value="ARM repeat"/>
    <property type="match status" value="1"/>
</dbReference>
<dbReference type="AlphaFoldDB" id="A0A4P9ZC83"/>
<organism evidence="5 6">
    <name type="scientific">Metschnikowia bicuspidata</name>
    <dbReference type="NCBI Taxonomy" id="27322"/>
    <lineage>
        <taxon>Eukaryota</taxon>
        <taxon>Fungi</taxon>
        <taxon>Dikarya</taxon>
        <taxon>Ascomycota</taxon>
        <taxon>Saccharomycotina</taxon>
        <taxon>Pichiomycetes</taxon>
        <taxon>Metschnikowiaceae</taxon>
        <taxon>Metschnikowia</taxon>
    </lineage>
</organism>
<dbReference type="Pfam" id="PF14668">
    <property type="entry name" value="RICTOR_V"/>
    <property type="match status" value="1"/>
</dbReference>
<dbReference type="InterPro" id="IPR029452">
    <property type="entry name" value="RICTOR_V"/>
</dbReference>
<dbReference type="Gene3D" id="1.25.10.10">
    <property type="entry name" value="Leucine-rich Repeat Variant"/>
    <property type="match status" value="1"/>
</dbReference>
<comment type="similarity">
    <text evidence="1">Belongs to the RICTOR family.</text>
</comment>
<feature type="domain" description="Rapamycin-insensitive companion of mTOR middle" evidence="2">
    <location>
        <begin position="506"/>
        <end position="743"/>
    </location>
</feature>
<dbReference type="Pfam" id="PF14664">
    <property type="entry name" value="RICTOR_N"/>
    <property type="match status" value="1"/>
</dbReference>
<dbReference type="PANTHER" id="PTHR13298">
    <property type="entry name" value="CYTOSOLIC REGULATOR PIANISSIMO"/>
    <property type="match status" value="1"/>
</dbReference>
<dbReference type="EMBL" id="ML004470">
    <property type="protein sequence ID" value="RKP29962.1"/>
    <property type="molecule type" value="Genomic_DNA"/>
</dbReference>
<dbReference type="GO" id="GO:0031932">
    <property type="term" value="C:TORC2 complex"/>
    <property type="evidence" value="ECO:0007669"/>
    <property type="project" value="InterPro"/>
</dbReference>
<dbReference type="InterPro" id="IPR029453">
    <property type="entry name" value="Rictor_IV"/>
</dbReference>
<sequence>TMEDLSISSVEGTKPSYLVSDNDSSTIRASDWEKVTWEFSDILQSISSKEKESLPVVLTKAQQLVQLLADHPLLKHEIVIANVLARILFMLYDPKPLLRSTAYRILRHTLAGRETVAQLVQHKLLVSLTVSLSTPTLLIECEEALKLIRAIMDVPEGLSLLSVGVIKALVALTERETEESPPLSTDARSIKPSNSLTSTGALSLFYRLCVETLCELLLLNPPLVFQGGGFRLLISLSVSAPTEVSFTCILAFLTLLDHPDARSFLRGGSDLDCLLSAFNLFEDNDETSKLHRRAMDSAFLISILMKSWTGLLFFCHDNFAGFRLLLMNLKRKNAKLHAIILDLLMDVLRLKMLPWLEASRLGALMKRFTTLISPAETPAPPKFEYAPVLLGTTAGQIVAHYQGLLLKILIICDIRLLLLGIINDARDPDSCDKATVLITHIFEMAVNYLPVEFYQDCLFGSSSEPISPSCISKINAAIAAPEIAAAKKVSVRNSVREMTLAHRANLDDGAFKALLSNAKTLHLKDYTEWNWVSLSQLFLGPMRLPRRFAEVQEKYPKLLKAFLSFLRPFKYRFGQIPIVSSERRGALKNPKVVIFVASQLLELLLTFDEGAQFLASNKLMPQLAEILAQVDPTSGITSRDPILSEWRLKSTLSIGYVRFIGVFSNSLRGVKILEQWQLVHLMNGIVEGSVLDEQHNHLIFNLLSNLNYSVDSPLRLLLQKSLSVSNLRIKLFVLDQILPTLVVKPECENFVIDLLVCLLFDEHDDVVLRTIILLHDFYTQEDNAAKIDYFIDAQPSVTALERSEYGALLLLKFCKRTRGFEYLLRIGYIDSKFKESVEQLLSFEYLDHIEGSLRCLFYPHLNLGPQQRDRHFFHYLLSTEEGVAYFKQHQRFLDSILQNIRSLAVKLLSVDRNEEIPQVAKKMFPAEEHSHSMKQLKQNMWILGEIAAAEYGFQLLDPSYSIFISEKHIAEVIVAVFKTGTHWQFRGLAFYILGAMSSTEEGVEILDELNWISVKSPSLAISLAYPASMGQGKFMEDEKVVARNVLGSEQSPGAPVQFDIDEEVNFENHEETVEGVLSLLNCLSSILGRIERKARSKLLKIKGEVPHVFSDVSLFLRVVDLLERGSFKYRIRVFIFSLFDTLAILSELVKRRRKN</sequence>
<dbReference type="InterPro" id="IPR028267">
    <property type="entry name" value="Pianissimo_N"/>
</dbReference>
<dbReference type="Proteomes" id="UP000268321">
    <property type="component" value="Unassembled WGS sequence"/>
</dbReference>
<evidence type="ECO:0000259" key="4">
    <source>
        <dbReference type="SMART" id="SM01310"/>
    </source>
</evidence>
<evidence type="ECO:0000259" key="3">
    <source>
        <dbReference type="SMART" id="SM01308"/>
    </source>
</evidence>
<dbReference type="InterPro" id="IPR028268">
    <property type="entry name" value="Pianissimo_fam"/>
</dbReference>
<dbReference type="Pfam" id="PF14663">
    <property type="entry name" value="RasGEF_N_2"/>
    <property type="match status" value="1"/>
</dbReference>
<evidence type="ECO:0000256" key="1">
    <source>
        <dbReference type="ARBA" id="ARBA00008878"/>
    </source>
</evidence>
<reference evidence="6" key="1">
    <citation type="journal article" date="2018" name="Nat. Microbiol.">
        <title>Leveraging single-cell genomics to expand the fungal tree of life.</title>
        <authorList>
            <person name="Ahrendt S.R."/>
            <person name="Quandt C.A."/>
            <person name="Ciobanu D."/>
            <person name="Clum A."/>
            <person name="Salamov A."/>
            <person name="Andreopoulos B."/>
            <person name="Cheng J.F."/>
            <person name="Woyke T."/>
            <person name="Pelin A."/>
            <person name="Henrissat B."/>
            <person name="Reynolds N.K."/>
            <person name="Benny G.L."/>
            <person name="Smith M.E."/>
            <person name="James T.Y."/>
            <person name="Grigoriev I.V."/>
        </authorList>
    </citation>
    <scope>NUCLEOTIDE SEQUENCE [LARGE SCALE GENOMIC DNA]</scope>
    <source>
        <strain evidence="6">Baker2002</strain>
    </source>
</reference>
<name>A0A4P9ZC83_9ASCO</name>
<keyword evidence="6" id="KW-1185">Reference proteome</keyword>
<dbReference type="GO" id="GO:0038203">
    <property type="term" value="P:TORC2 signaling"/>
    <property type="evidence" value="ECO:0007669"/>
    <property type="project" value="TreeGrafter"/>
</dbReference>
<evidence type="ECO:0000259" key="2">
    <source>
        <dbReference type="SMART" id="SM01307"/>
    </source>
</evidence>
<protein>
    <submittedName>
        <fullName evidence="5">Uncharacterized protein</fullName>
    </submittedName>
</protein>
<accession>A0A4P9ZC83</accession>
<feature type="non-terminal residue" evidence="5">
    <location>
        <position position="1"/>
    </location>
</feature>
<dbReference type="SMART" id="SM01310">
    <property type="entry name" value="RICTOR_V"/>
    <property type="match status" value="1"/>
</dbReference>
<dbReference type="InterPro" id="IPR011989">
    <property type="entry name" value="ARM-like"/>
</dbReference>
<dbReference type="SMART" id="SM01308">
    <property type="entry name" value="RICTOR_N"/>
    <property type="match status" value="1"/>
</dbReference>
<dbReference type="SMART" id="SM01303">
    <property type="entry name" value="RasGEF_N_2"/>
    <property type="match status" value="1"/>
</dbReference>
<feature type="domain" description="Rapamycin-insensitive companion of mTOR N-terminal" evidence="3">
    <location>
        <begin position="58"/>
        <end position="450"/>
    </location>
</feature>
<evidence type="ECO:0000313" key="5">
    <source>
        <dbReference type="EMBL" id="RKP29962.1"/>
    </source>
</evidence>
<gene>
    <name evidence="5" type="ORF">METBISCDRAFT_4803</name>
</gene>